<evidence type="ECO:0000313" key="2">
    <source>
        <dbReference type="EMBL" id="OQD78447.1"/>
    </source>
</evidence>
<dbReference type="OMA" id="TSCKIGG"/>
<gene>
    <name evidence="2" type="ORF">PENDEC_c001G05780</name>
</gene>
<accession>A0A1V6PNW7</accession>
<organism evidence="2 3">
    <name type="scientific">Penicillium decumbens</name>
    <dbReference type="NCBI Taxonomy" id="69771"/>
    <lineage>
        <taxon>Eukaryota</taxon>
        <taxon>Fungi</taxon>
        <taxon>Dikarya</taxon>
        <taxon>Ascomycota</taxon>
        <taxon>Pezizomycotina</taxon>
        <taxon>Eurotiomycetes</taxon>
        <taxon>Eurotiomycetidae</taxon>
        <taxon>Eurotiales</taxon>
        <taxon>Aspergillaceae</taxon>
        <taxon>Penicillium</taxon>
    </lineage>
</organism>
<keyword evidence="3" id="KW-1185">Reference proteome</keyword>
<evidence type="ECO:0000256" key="1">
    <source>
        <dbReference type="SAM" id="SignalP"/>
    </source>
</evidence>
<dbReference type="OrthoDB" id="4369447at2759"/>
<feature type="chain" id="PRO_5013093770" evidence="1">
    <location>
        <begin position="20"/>
        <end position="88"/>
    </location>
</feature>
<feature type="signal peptide" evidence="1">
    <location>
        <begin position="1"/>
        <end position="19"/>
    </location>
</feature>
<protein>
    <submittedName>
        <fullName evidence="2">Uncharacterized protein</fullName>
    </submittedName>
</protein>
<dbReference type="AlphaFoldDB" id="A0A1V6PNW7"/>
<comment type="caution">
    <text evidence="2">The sequence shown here is derived from an EMBL/GenBank/DDBJ whole genome shotgun (WGS) entry which is preliminary data.</text>
</comment>
<keyword evidence="1" id="KW-0732">Signal</keyword>
<proteinExistence type="predicted"/>
<sequence>MHFSGLMFVLVASTSIVIAAPTDNNSAVSEWTCPNGWTLCGTCNGTSCKIGGINYDCDDGTSCVGDGGGDGALCGSDNNGDVICPVKK</sequence>
<dbReference type="EMBL" id="MDYL01000001">
    <property type="protein sequence ID" value="OQD78447.1"/>
    <property type="molecule type" value="Genomic_DNA"/>
</dbReference>
<evidence type="ECO:0000313" key="3">
    <source>
        <dbReference type="Proteomes" id="UP000191522"/>
    </source>
</evidence>
<name>A0A1V6PNW7_PENDC</name>
<dbReference type="Proteomes" id="UP000191522">
    <property type="component" value="Unassembled WGS sequence"/>
</dbReference>
<reference evidence="3" key="1">
    <citation type="journal article" date="2017" name="Nat. Microbiol.">
        <title>Global analysis of biosynthetic gene clusters reveals vast potential of secondary metabolite production in Penicillium species.</title>
        <authorList>
            <person name="Nielsen J.C."/>
            <person name="Grijseels S."/>
            <person name="Prigent S."/>
            <person name="Ji B."/>
            <person name="Dainat J."/>
            <person name="Nielsen K.F."/>
            <person name="Frisvad J.C."/>
            <person name="Workman M."/>
            <person name="Nielsen J."/>
        </authorList>
    </citation>
    <scope>NUCLEOTIDE SEQUENCE [LARGE SCALE GENOMIC DNA]</scope>
    <source>
        <strain evidence="3">IBT 11843</strain>
    </source>
</reference>